<dbReference type="PhylomeDB" id="O45374"/>
<feature type="transmembrane region" description="Helical" evidence="2">
    <location>
        <begin position="310"/>
        <end position="329"/>
    </location>
</feature>
<feature type="domain" description="Acyltransferase 3" evidence="3">
    <location>
        <begin position="15"/>
        <end position="353"/>
    </location>
</feature>
<dbReference type="GO" id="GO:0016747">
    <property type="term" value="F:acyltransferase activity, transferring groups other than amino-acyl groups"/>
    <property type="evidence" value="ECO:0007669"/>
    <property type="project" value="InterPro"/>
</dbReference>
<dbReference type="PaxDb" id="6239-F17B5.2"/>
<feature type="transmembrane region" description="Helical" evidence="2">
    <location>
        <begin position="21"/>
        <end position="37"/>
    </location>
</feature>
<evidence type="ECO:0000259" key="4">
    <source>
        <dbReference type="Pfam" id="PF19040"/>
    </source>
</evidence>
<dbReference type="PANTHER" id="PTHR23028:SF127">
    <property type="entry name" value="ACYL_TRANSF_3 DOMAIN-CONTAINING PROTEIN-RELATED"/>
    <property type="match status" value="1"/>
</dbReference>
<keyword evidence="2" id="KW-1133">Transmembrane helix</keyword>
<dbReference type="InterPro" id="IPR043968">
    <property type="entry name" value="SGNH"/>
</dbReference>
<evidence type="ECO:0000256" key="1">
    <source>
        <dbReference type="SAM" id="MobiDB-lite"/>
    </source>
</evidence>
<evidence type="ECO:0000313" key="7">
    <source>
        <dbReference type="WormBase" id="F17B5.2"/>
    </source>
</evidence>
<feature type="transmembrane region" description="Helical" evidence="2">
    <location>
        <begin position="174"/>
        <end position="190"/>
    </location>
</feature>
<dbReference type="Pfam" id="PF01757">
    <property type="entry name" value="Acyl_transf_3"/>
    <property type="match status" value="1"/>
</dbReference>
<organism evidence="5 6">
    <name type="scientific">Caenorhabditis elegans</name>
    <dbReference type="NCBI Taxonomy" id="6239"/>
    <lineage>
        <taxon>Eukaryota</taxon>
        <taxon>Metazoa</taxon>
        <taxon>Ecdysozoa</taxon>
        <taxon>Nematoda</taxon>
        <taxon>Chromadorea</taxon>
        <taxon>Rhabditida</taxon>
        <taxon>Rhabditina</taxon>
        <taxon>Rhabditomorpha</taxon>
        <taxon>Rhabditoidea</taxon>
        <taxon>Rhabditidae</taxon>
        <taxon>Peloderinae</taxon>
        <taxon>Caenorhabditis</taxon>
    </lineage>
</organism>
<dbReference type="KEGG" id="cel:CELE_F17B5.2"/>
<gene>
    <name evidence="5 7" type="primary">oac-17</name>
    <name evidence="5" type="ORF">CELE_F17B5.2</name>
    <name evidence="7" type="ORF">F17B5.2</name>
</gene>
<sequence>MDLQKFKPKPSKRQDLQGIRGLAILSVLGFHFLPGTFPNGYLGVDQFFVLSGFLMCMLLKRAEDQSPFSLITLFYSKRFKRILPLYLLIILISMIFLYNFFPATAIETNRSSAVMSLLFVSNKPMTIEEDYFEMLAIAVNIFTHTWSLSVEIQFYLIVPSIYIIGNKIPQKLQYGYYGVIGLFSIGYYYSSPATVAFNSVFARIWQFLIGMLVYGASQAKISSESSSVGDKEPLLSDEESQDVERNPTNVSKDIIEKTSSYILILTLVFITTCPFSLSSDFGRPLITIGTGLLMLISSGNQFLSNRVLTYIGDISYSLYLIHWPIYAYWKLTYGGDSYLLIVALAASCILAVISFEGFEKWYLHLSLTNIGVLVVTLFLLNVIVINKDDILDRVHLRTNSNRDIVTSNMTVDDAIRLNYQWTVRDYVNFYTPTCKYAGTKNSERWCRHTGLQDSGKYKMVIFGNSWADNHATLFYQECHAKTKSILQGCSFGCEPLYPFEISKNCEPASTLFEQQIKNEQPDYAFLFTRFMNIGHPIQKTIEEDPIYLIMKKKMLGFISNIKYKLYILDAIPRVHRETVSRIAPLVKEGKDLAEIDTLLNDFIDYEAARTRHAQLLKDCQGKCALVDYLPEFYNNSTRTFRFFDDKGFSYLTEENHLSPHGLEHVRHVWTDICNNL</sequence>
<name>O45374_CAEEL</name>
<evidence type="ECO:0000256" key="2">
    <source>
        <dbReference type="SAM" id="Phobius"/>
    </source>
</evidence>
<dbReference type="GO" id="GO:0016020">
    <property type="term" value="C:membrane"/>
    <property type="evidence" value="ECO:0000318"/>
    <property type="project" value="GO_Central"/>
</dbReference>
<dbReference type="GeneID" id="184612"/>
<feature type="transmembrane region" description="Helical" evidence="2">
    <location>
        <begin position="362"/>
        <end position="385"/>
    </location>
</feature>
<accession>O45374</accession>
<dbReference type="HOGENOM" id="CLU_005679_12_1_1"/>
<evidence type="ECO:0000259" key="3">
    <source>
        <dbReference type="Pfam" id="PF01757"/>
    </source>
</evidence>
<keyword evidence="2" id="KW-0472">Membrane</keyword>
<dbReference type="EMBL" id="BX284601">
    <property type="protein sequence ID" value="CAB02970.3"/>
    <property type="molecule type" value="Genomic_DNA"/>
</dbReference>
<dbReference type="AGR" id="WB:WBGene00008906"/>
<dbReference type="CTD" id="184612"/>
<keyword evidence="6" id="KW-1185">Reference proteome</keyword>
<keyword evidence="2" id="KW-0812">Transmembrane</keyword>
<feature type="transmembrane region" description="Helical" evidence="2">
    <location>
        <begin position="261"/>
        <end position="279"/>
    </location>
</feature>
<feature type="domain" description="SGNH" evidence="4">
    <location>
        <begin position="434"/>
        <end position="670"/>
    </location>
</feature>
<dbReference type="WormBase" id="F17B5.2">
    <property type="protein sequence ID" value="CE53761"/>
    <property type="gene ID" value="WBGene00008906"/>
    <property type="gene designation" value="oac-17"/>
</dbReference>
<dbReference type="InterPro" id="IPR050879">
    <property type="entry name" value="Acyltransferase_3"/>
</dbReference>
<dbReference type="AlphaFoldDB" id="O45374"/>
<evidence type="ECO:0000313" key="6">
    <source>
        <dbReference type="Proteomes" id="UP000001940"/>
    </source>
</evidence>
<proteinExistence type="predicted"/>
<feature type="transmembrane region" description="Helical" evidence="2">
    <location>
        <begin position="285"/>
        <end position="303"/>
    </location>
</feature>
<dbReference type="RefSeq" id="NP_001361848.1">
    <property type="nucleotide sequence ID" value="NM_001375235.2"/>
</dbReference>
<feature type="transmembrane region" description="Helical" evidence="2">
    <location>
        <begin position="83"/>
        <end position="101"/>
    </location>
</feature>
<protein>
    <submittedName>
        <fullName evidence="5">Acyl_transf_3 domain-containing protein</fullName>
    </submittedName>
</protein>
<dbReference type="eggNOG" id="ENOG502SGA9">
    <property type="taxonomic scope" value="Eukaryota"/>
</dbReference>
<dbReference type="PANTHER" id="PTHR23028">
    <property type="entry name" value="ACETYLTRANSFERASE"/>
    <property type="match status" value="1"/>
</dbReference>
<feature type="transmembrane region" description="Helical" evidence="2">
    <location>
        <begin position="335"/>
        <end position="355"/>
    </location>
</feature>
<feature type="region of interest" description="Disordered" evidence="1">
    <location>
        <begin position="225"/>
        <end position="248"/>
    </location>
</feature>
<dbReference type="Proteomes" id="UP000001940">
    <property type="component" value="Chromosome I"/>
</dbReference>
<dbReference type="InParanoid" id="O45374"/>
<feature type="transmembrane region" description="Helical" evidence="2">
    <location>
        <begin position="134"/>
        <end position="162"/>
    </location>
</feature>
<dbReference type="InterPro" id="IPR002656">
    <property type="entry name" value="Acyl_transf_3_dom"/>
</dbReference>
<dbReference type="FunCoup" id="O45374">
    <property type="interactions" value="25"/>
</dbReference>
<dbReference type="GO" id="GO:0000271">
    <property type="term" value="P:polysaccharide biosynthetic process"/>
    <property type="evidence" value="ECO:0000318"/>
    <property type="project" value="GO_Central"/>
</dbReference>
<dbReference type="UCSC" id="F17B5.2">
    <property type="organism name" value="c. elegans"/>
</dbReference>
<dbReference type="Pfam" id="PF19040">
    <property type="entry name" value="SGNH"/>
    <property type="match status" value="1"/>
</dbReference>
<evidence type="ECO:0000313" key="5">
    <source>
        <dbReference type="EMBL" id="CAB02970.3"/>
    </source>
</evidence>
<reference evidence="5 6" key="1">
    <citation type="journal article" date="1998" name="Science">
        <title>Genome sequence of the nematode C. elegans: a platform for investigating biology.</title>
        <authorList>
            <consortium name="The C. elegans sequencing consortium"/>
            <person name="Sulson J.E."/>
            <person name="Waterston R."/>
        </authorList>
    </citation>
    <scope>NUCLEOTIDE SEQUENCE [LARGE SCALE GENOMIC DNA]</scope>
    <source>
        <strain evidence="5 6">Bristol N2</strain>
    </source>
</reference>